<dbReference type="OrthoDB" id="7478836at2"/>
<evidence type="ECO:0000313" key="4">
    <source>
        <dbReference type="Proteomes" id="UP000248021"/>
    </source>
</evidence>
<dbReference type="RefSeq" id="WP_146227552.1">
    <property type="nucleotide sequence ID" value="NZ_QJJK01000013.1"/>
</dbReference>
<protein>
    <recommendedName>
        <fullName evidence="5">Lectin-like protein BA14k</fullName>
    </recommendedName>
</protein>
<proteinExistence type="predicted"/>
<comment type="caution">
    <text evidence="3">The sequence shown here is derived from an EMBL/GenBank/DDBJ whole genome shotgun (WGS) entry which is preliminary data.</text>
</comment>
<evidence type="ECO:0000256" key="1">
    <source>
        <dbReference type="SAM" id="MobiDB-lite"/>
    </source>
</evidence>
<gene>
    <name evidence="3" type="ORF">C7450_11388</name>
</gene>
<evidence type="ECO:0000313" key="3">
    <source>
        <dbReference type="EMBL" id="PXW53600.1"/>
    </source>
</evidence>
<evidence type="ECO:0008006" key="5">
    <source>
        <dbReference type="Google" id="ProtNLM"/>
    </source>
</evidence>
<organism evidence="3 4">
    <name type="scientific">Chelatococcus asaccharovorans</name>
    <dbReference type="NCBI Taxonomy" id="28210"/>
    <lineage>
        <taxon>Bacteria</taxon>
        <taxon>Pseudomonadati</taxon>
        <taxon>Pseudomonadota</taxon>
        <taxon>Alphaproteobacteria</taxon>
        <taxon>Hyphomicrobiales</taxon>
        <taxon>Chelatococcaceae</taxon>
        <taxon>Chelatococcus</taxon>
    </lineage>
</organism>
<feature type="chain" id="PRO_5015852801" description="Lectin-like protein BA14k" evidence="2">
    <location>
        <begin position="23"/>
        <end position="95"/>
    </location>
</feature>
<keyword evidence="4" id="KW-1185">Reference proteome</keyword>
<dbReference type="Proteomes" id="UP000248021">
    <property type="component" value="Unassembled WGS sequence"/>
</dbReference>
<evidence type="ECO:0000256" key="2">
    <source>
        <dbReference type="SAM" id="SignalP"/>
    </source>
</evidence>
<keyword evidence="2" id="KW-0732">Signal</keyword>
<sequence>MTVQTRAAICILALLINVPAFAASPNRQDPGGYSPYATEPSRAGGPADLYYSTRGDVSGRHIAERDRRLCKENYPTYDDRTGTFVAADGLTYRCQ</sequence>
<dbReference type="EMBL" id="QJJK01000013">
    <property type="protein sequence ID" value="PXW53600.1"/>
    <property type="molecule type" value="Genomic_DNA"/>
</dbReference>
<dbReference type="AlphaFoldDB" id="A0A2V3TY47"/>
<reference evidence="3 4" key="1">
    <citation type="submission" date="2018-05" db="EMBL/GenBank/DDBJ databases">
        <title>Genomic Encyclopedia of Type Strains, Phase IV (KMG-IV): sequencing the most valuable type-strain genomes for metagenomic binning, comparative biology and taxonomic classification.</title>
        <authorList>
            <person name="Goeker M."/>
        </authorList>
    </citation>
    <scope>NUCLEOTIDE SEQUENCE [LARGE SCALE GENOMIC DNA]</scope>
    <source>
        <strain evidence="3 4">DSM 6462</strain>
    </source>
</reference>
<feature type="region of interest" description="Disordered" evidence="1">
    <location>
        <begin position="24"/>
        <end position="47"/>
    </location>
</feature>
<name>A0A2V3TY47_9HYPH</name>
<feature type="signal peptide" evidence="2">
    <location>
        <begin position="1"/>
        <end position="22"/>
    </location>
</feature>
<accession>A0A2V3TY47</accession>